<keyword evidence="2 5" id="KW-0812">Transmembrane</keyword>
<comment type="subcellular location">
    <subcellularLocation>
        <location evidence="1">Membrane</location>
        <topology evidence="1">Multi-pass membrane protein</topology>
    </subcellularLocation>
</comment>
<feature type="transmembrane region" description="Helical" evidence="5">
    <location>
        <begin position="205"/>
        <end position="227"/>
    </location>
</feature>
<feature type="transmembrane region" description="Helical" evidence="5">
    <location>
        <begin position="305"/>
        <end position="325"/>
    </location>
</feature>
<proteinExistence type="predicted"/>
<evidence type="ECO:0000256" key="2">
    <source>
        <dbReference type="ARBA" id="ARBA00022692"/>
    </source>
</evidence>
<evidence type="ECO:0000256" key="4">
    <source>
        <dbReference type="ARBA" id="ARBA00023136"/>
    </source>
</evidence>
<evidence type="ECO:0000256" key="3">
    <source>
        <dbReference type="ARBA" id="ARBA00022989"/>
    </source>
</evidence>
<evidence type="ECO:0000259" key="6">
    <source>
        <dbReference type="Pfam" id="PF13515"/>
    </source>
</evidence>
<sequence>MSEEQPQRRRMRMPWPTATVATVRSLYTMRPAPGPRWPLALQAGLSVATPIAVMTFAGLPEVGYQAATGAFTALHVAQLRPGERAKVLPLVAALLIGSAALGVLVGPSMPATLAGLVVVTALASAVSFGFRFGPPGPLFFVLVFGISAHIADVAPSFSAGPFLLAVAGGCVFSYLLALTPLVLPRVRREPVRPLAELMWPPVWDAATLTMLLRAVAAAVVGAGVAAWVDPDRAYWIVSSGVAVAAAGIALQRRVAVSRGLQRAIGTAAGAGLYFALILVPWAGFALAALLGTLQFVIELLVVRNYGLALLFITPLVLLLTGAASGDIGSTAVAVERIIDTLVGSAIGMLVVLIPGPRAREQAVE</sequence>
<feature type="transmembrane region" description="Helical" evidence="5">
    <location>
        <begin position="87"/>
        <end position="105"/>
    </location>
</feature>
<evidence type="ECO:0000313" key="8">
    <source>
        <dbReference type="Proteomes" id="UP000537775"/>
    </source>
</evidence>
<dbReference type="AlphaFoldDB" id="A0A7X0KT66"/>
<dbReference type="EMBL" id="JACHML010000001">
    <property type="protein sequence ID" value="MBB6389762.1"/>
    <property type="molecule type" value="Genomic_DNA"/>
</dbReference>
<reference evidence="7 8" key="1">
    <citation type="submission" date="2020-08" db="EMBL/GenBank/DDBJ databases">
        <title>Sequencing the genomes of 1000 actinobacteria strains.</title>
        <authorList>
            <person name="Klenk H.-P."/>
        </authorList>
    </citation>
    <scope>NUCLEOTIDE SEQUENCE [LARGE SCALE GENOMIC DNA]</scope>
    <source>
        <strain evidence="7 8">DSM 12511</strain>
    </source>
</reference>
<feature type="transmembrane region" description="Helical" evidence="5">
    <location>
        <begin position="271"/>
        <end position="293"/>
    </location>
</feature>
<evidence type="ECO:0000256" key="5">
    <source>
        <dbReference type="SAM" id="Phobius"/>
    </source>
</evidence>
<organism evidence="7 8">
    <name type="scientific">Microbacterium thalassium</name>
    <dbReference type="NCBI Taxonomy" id="362649"/>
    <lineage>
        <taxon>Bacteria</taxon>
        <taxon>Bacillati</taxon>
        <taxon>Actinomycetota</taxon>
        <taxon>Actinomycetes</taxon>
        <taxon>Micrococcales</taxon>
        <taxon>Microbacteriaceae</taxon>
        <taxon>Microbacterium</taxon>
    </lineage>
</organism>
<accession>A0A7X0KT66</accession>
<protein>
    <recommendedName>
        <fullName evidence="6">Integral membrane bound transporter domain-containing protein</fullName>
    </recommendedName>
</protein>
<comment type="caution">
    <text evidence="7">The sequence shown here is derived from an EMBL/GenBank/DDBJ whole genome shotgun (WGS) entry which is preliminary data.</text>
</comment>
<feature type="transmembrane region" description="Helical" evidence="5">
    <location>
        <begin position="233"/>
        <end position="250"/>
    </location>
</feature>
<feature type="transmembrane region" description="Helical" evidence="5">
    <location>
        <begin position="337"/>
        <end position="355"/>
    </location>
</feature>
<keyword evidence="3 5" id="KW-1133">Transmembrane helix</keyword>
<evidence type="ECO:0000256" key="1">
    <source>
        <dbReference type="ARBA" id="ARBA00004141"/>
    </source>
</evidence>
<evidence type="ECO:0000313" key="7">
    <source>
        <dbReference type="EMBL" id="MBB6389762.1"/>
    </source>
</evidence>
<dbReference type="RefSeq" id="WP_184749053.1">
    <property type="nucleotide sequence ID" value="NZ_BAAAJR010000008.1"/>
</dbReference>
<dbReference type="Pfam" id="PF13515">
    <property type="entry name" value="FUSC_2"/>
    <property type="match status" value="1"/>
</dbReference>
<gene>
    <name evidence="7" type="ORF">HD594_000075</name>
</gene>
<dbReference type="GO" id="GO:0016020">
    <property type="term" value="C:membrane"/>
    <property type="evidence" value="ECO:0007669"/>
    <property type="project" value="UniProtKB-SubCell"/>
</dbReference>
<feature type="domain" description="Integral membrane bound transporter" evidence="6">
    <location>
        <begin position="223"/>
        <end position="350"/>
    </location>
</feature>
<feature type="transmembrane region" description="Helical" evidence="5">
    <location>
        <begin position="163"/>
        <end position="184"/>
    </location>
</feature>
<keyword evidence="8" id="KW-1185">Reference proteome</keyword>
<dbReference type="InterPro" id="IPR049453">
    <property type="entry name" value="Memb_transporter_dom"/>
</dbReference>
<feature type="transmembrane region" description="Helical" evidence="5">
    <location>
        <begin position="137"/>
        <end position="157"/>
    </location>
</feature>
<keyword evidence="4 5" id="KW-0472">Membrane</keyword>
<name>A0A7X0KT66_9MICO</name>
<dbReference type="Proteomes" id="UP000537775">
    <property type="component" value="Unassembled WGS sequence"/>
</dbReference>